<reference evidence="2 3" key="1">
    <citation type="submission" date="2019-04" db="EMBL/GenBank/DDBJ databases">
        <title>A novel phosphate-accumulating bacterium identified in bioreactor for phosphate removal from wastewater.</title>
        <authorList>
            <person name="Kotlyarov R.Y."/>
            <person name="Beletsky A.V."/>
            <person name="Kallistova A.Y."/>
            <person name="Dorofeev A.G."/>
            <person name="Nikolaev Y.Y."/>
            <person name="Pimenov N.V."/>
            <person name="Ravin N.V."/>
            <person name="Mardanov A.V."/>
        </authorList>
    </citation>
    <scope>NUCLEOTIDE SEQUENCE [LARGE SCALE GENOMIC DNA]</scope>
    <source>
        <strain evidence="2 3">Bin19</strain>
    </source>
</reference>
<protein>
    <submittedName>
        <fullName evidence="2">Uncharacterized protein</fullName>
    </submittedName>
</protein>
<dbReference type="RefSeq" id="WP_138678246.1">
    <property type="nucleotide sequence ID" value="NZ_SWAD01000050.1"/>
</dbReference>
<keyword evidence="3" id="KW-1185">Reference proteome</keyword>
<evidence type="ECO:0000313" key="3">
    <source>
        <dbReference type="Proteomes" id="UP000306324"/>
    </source>
</evidence>
<organism evidence="2 3">
    <name type="scientific">Candidatus Accumulibacter phosphatis</name>
    <dbReference type="NCBI Taxonomy" id="327160"/>
    <lineage>
        <taxon>Bacteria</taxon>
        <taxon>Pseudomonadati</taxon>
        <taxon>Pseudomonadota</taxon>
        <taxon>Betaproteobacteria</taxon>
        <taxon>Candidatus Accumulibacter</taxon>
    </lineage>
</organism>
<gene>
    <name evidence="2" type="ORF">ACCUM_4300</name>
</gene>
<dbReference type="Proteomes" id="UP000306324">
    <property type="component" value="Unassembled WGS sequence"/>
</dbReference>
<accession>A0A5S4EM39</accession>
<dbReference type="AlphaFoldDB" id="A0A5S4EM39"/>
<evidence type="ECO:0000313" key="2">
    <source>
        <dbReference type="EMBL" id="TMQ76450.1"/>
    </source>
</evidence>
<comment type="caution">
    <text evidence="2">The sequence shown here is derived from an EMBL/GenBank/DDBJ whole genome shotgun (WGS) entry which is preliminary data.</text>
</comment>
<name>A0A5S4EM39_9PROT</name>
<evidence type="ECO:0000256" key="1">
    <source>
        <dbReference type="SAM" id="MobiDB-lite"/>
    </source>
</evidence>
<sequence>MNPPRRGEIHLGELLTVLAKLQPGDAATARAIAASLGFGLSAPDIATSTKESERIYDRGQQSARRQTRRLAEKKPPGLAAPPRSPAPVDLPAQKLRATLKCKLSA</sequence>
<proteinExistence type="predicted"/>
<dbReference type="EMBL" id="SWAD01000050">
    <property type="protein sequence ID" value="TMQ76450.1"/>
    <property type="molecule type" value="Genomic_DNA"/>
</dbReference>
<feature type="region of interest" description="Disordered" evidence="1">
    <location>
        <begin position="47"/>
        <end position="92"/>
    </location>
</feature>